<reference evidence="1 2" key="1">
    <citation type="submission" date="2019-01" db="EMBL/GenBank/DDBJ databases">
        <title>Complete genome sequence of Cohnella hallensis HS21 isolated from Korean fir (Abies koreana) rhizospheric soil.</title>
        <authorList>
            <person name="Jiang L."/>
            <person name="Kang S.W."/>
            <person name="Kim S."/>
            <person name="Jung J."/>
            <person name="Kim C.Y."/>
            <person name="Kim D.H."/>
            <person name="Kim S.W."/>
            <person name="Lee J."/>
        </authorList>
    </citation>
    <scope>NUCLEOTIDE SEQUENCE [LARGE SCALE GENOMIC DNA]</scope>
    <source>
        <strain evidence="1 2">HS21</strain>
    </source>
</reference>
<dbReference type="NCBIfam" id="TIGR03293">
    <property type="entry name" value="PhnG_redo"/>
    <property type="match status" value="1"/>
</dbReference>
<dbReference type="Proteomes" id="UP000289856">
    <property type="component" value="Chromosome"/>
</dbReference>
<accession>A0A3T1DCV5</accession>
<evidence type="ECO:0000313" key="1">
    <source>
        <dbReference type="EMBL" id="BBI35932.1"/>
    </source>
</evidence>
<dbReference type="EMBL" id="AP019400">
    <property type="protein sequence ID" value="BBI35932.1"/>
    <property type="molecule type" value="Genomic_DNA"/>
</dbReference>
<dbReference type="KEGG" id="cohn:KCTCHS21_53310"/>
<keyword evidence="1" id="KW-0456">Lyase</keyword>
<dbReference type="GO" id="GO:0015716">
    <property type="term" value="P:organic phosphonate transport"/>
    <property type="evidence" value="ECO:0007669"/>
    <property type="project" value="InterPro"/>
</dbReference>
<dbReference type="OrthoDB" id="3182891at2"/>
<organism evidence="1 2">
    <name type="scientific">Cohnella abietis</name>
    <dbReference type="NCBI Taxonomy" id="2507935"/>
    <lineage>
        <taxon>Bacteria</taxon>
        <taxon>Bacillati</taxon>
        <taxon>Bacillota</taxon>
        <taxon>Bacilli</taxon>
        <taxon>Bacillales</taxon>
        <taxon>Paenibacillaceae</taxon>
        <taxon>Cohnella</taxon>
    </lineage>
</organism>
<dbReference type="AlphaFoldDB" id="A0A3T1DCV5"/>
<dbReference type="Pfam" id="PF06754">
    <property type="entry name" value="PhnG"/>
    <property type="match status" value="1"/>
</dbReference>
<proteinExistence type="predicted"/>
<dbReference type="GO" id="GO:0019634">
    <property type="term" value="P:organic phosphonate metabolic process"/>
    <property type="evidence" value="ECO:0007669"/>
    <property type="project" value="InterPro"/>
</dbReference>
<protein>
    <submittedName>
        <fullName evidence="1">Phosphonate C-P lyase system protein PhnG</fullName>
    </submittedName>
</protein>
<dbReference type="RefSeq" id="WP_130615015.1">
    <property type="nucleotide sequence ID" value="NZ_AP019400.1"/>
</dbReference>
<name>A0A3T1DCV5_9BACL</name>
<sequence length="148" mass="16474">MNAKERTQTLTALPSEELVEWKGKIESLGISEAIHSPALGLVMMRASESVTGQAFNVGEILISDSTVMLDGTLGYGVTMGNDADKAYTLALIDAIYHSDDAKWDSLKIQLQDWLHVQQGIQLEARKQSFQQIQRTLVDFEVMDTEQEE</sequence>
<dbReference type="InterPro" id="IPR009609">
    <property type="entry name" value="Phosphonate_metab_PhnG"/>
</dbReference>
<gene>
    <name evidence="1" type="primary">phnG</name>
    <name evidence="1" type="ORF">KCTCHS21_53310</name>
</gene>
<evidence type="ECO:0000313" key="2">
    <source>
        <dbReference type="Proteomes" id="UP000289856"/>
    </source>
</evidence>
<dbReference type="GO" id="GO:0016829">
    <property type="term" value="F:lyase activity"/>
    <property type="evidence" value="ECO:0007669"/>
    <property type="project" value="UniProtKB-KW"/>
</dbReference>
<keyword evidence="2" id="KW-1185">Reference proteome</keyword>